<name>A0A1E3K817_9TREE</name>
<evidence type="ECO:0000313" key="3">
    <source>
        <dbReference type="Proteomes" id="UP000095149"/>
    </source>
</evidence>
<gene>
    <name evidence="2" type="ORF">I350_02597</name>
</gene>
<sequence length="166" mass="18064">MRRNRQTSTQNSSSSSRRPRISEPILQPENSVSSQFGPLASVRDAGSSASSSARPEEAAEEQYSPSQEASTSSTPARRNTRRHGMLLSSTASASASGNQQPFRGNAEDSDKSTEFEEDFSSSYVEDSVFSDITSIHQDLNEETSIHVKLRSCSDYLTLAFSLVCGQ</sequence>
<evidence type="ECO:0000313" key="2">
    <source>
        <dbReference type="EMBL" id="ODO09003.1"/>
    </source>
</evidence>
<accession>A0A1E3K817</accession>
<dbReference type="Proteomes" id="UP000095149">
    <property type="component" value="Unassembled WGS sequence"/>
</dbReference>
<feature type="compositionally biased region" description="Low complexity" evidence="1">
    <location>
        <begin position="1"/>
        <end position="16"/>
    </location>
</feature>
<proteinExistence type="predicted"/>
<feature type="region of interest" description="Disordered" evidence="1">
    <location>
        <begin position="1"/>
        <end position="119"/>
    </location>
</feature>
<reference evidence="2 3" key="1">
    <citation type="submission" date="2016-06" db="EMBL/GenBank/DDBJ databases">
        <title>Evolution of pathogenesis and genome organization in the Tremellales.</title>
        <authorList>
            <person name="Cuomo C."/>
            <person name="Litvintseva A."/>
            <person name="Heitman J."/>
            <person name="Chen Y."/>
            <person name="Sun S."/>
            <person name="Springer D."/>
            <person name="Dromer F."/>
            <person name="Young S."/>
            <person name="Zeng Q."/>
            <person name="Chapman S."/>
            <person name="Gujja S."/>
            <person name="Saif S."/>
            <person name="Birren B."/>
        </authorList>
    </citation>
    <scope>NUCLEOTIDE SEQUENCE [LARGE SCALE GENOMIC DNA]</scope>
    <source>
        <strain evidence="2 3">CBS 6273</strain>
    </source>
</reference>
<comment type="caution">
    <text evidence="2">The sequence shown here is derived from an EMBL/GenBank/DDBJ whole genome shotgun (WGS) entry which is preliminary data.</text>
</comment>
<dbReference type="AlphaFoldDB" id="A0A1E3K817"/>
<evidence type="ECO:0000256" key="1">
    <source>
        <dbReference type="SAM" id="MobiDB-lite"/>
    </source>
</evidence>
<feature type="compositionally biased region" description="Basic and acidic residues" evidence="1">
    <location>
        <begin position="105"/>
        <end position="114"/>
    </location>
</feature>
<feature type="compositionally biased region" description="Low complexity" evidence="1">
    <location>
        <begin position="40"/>
        <end position="53"/>
    </location>
</feature>
<protein>
    <submittedName>
        <fullName evidence="2">Uncharacterized protein</fullName>
    </submittedName>
</protein>
<feature type="compositionally biased region" description="Polar residues" evidence="1">
    <location>
        <begin position="63"/>
        <end position="77"/>
    </location>
</feature>
<dbReference type="EMBL" id="MEKH01000004">
    <property type="protein sequence ID" value="ODO09003.1"/>
    <property type="molecule type" value="Genomic_DNA"/>
</dbReference>
<organism evidence="2 3">
    <name type="scientific">Cryptococcus amylolentus CBS 6273</name>
    <dbReference type="NCBI Taxonomy" id="1296118"/>
    <lineage>
        <taxon>Eukaryota</taxon>
        <taxon>Fungi</taxon>
        <taxon>Dikarya</taxon>
        <taxon>Basidiomycota</taxon>
        <taxon>Agaricomycotina</taxon>
        <taxon>Tremellomycetes</taxon>
        <taxon>Tremellales</taxon>
        <taxon>Cryptococcaceae</taxon>
        <taxon>Cryptococcus</taxon>
    </lineage>
</organism>